<keyword evidence="14" id="KW-1185">Reference proteome</keyword>
<feature type="compositionally biased region" description="Acidic residues" evidence="12">
    <location>
        <begin position="272"/>
        <end position="282"/>
    </location>
</feature>
<keyword evidence="4" id="KW-0677">Repeat</keyword>
<feature type="domain" description="C2H2-type" evidence="13">
    <location>
        <begin position="409"/>
        <end position="437"/>
    </location>
</feature>
<feature type="domain" description="C2H2-type" evidence="13">
    <location>
        <begin position="488"/>
        <end position="511"/>
    </location>
</feature>
<dbReference type="SUPFAM" id="SSF57667">
    <property type="entry name" value="beta-beta-alpha zinc fingers"/>
    <property type="match status" value="7"/>
</dbReference>
<dbReference type="InterPro" id="IPR013087">
    <property type="entry name" value="Znf_C2H2_type"/>
</dbReference>
<feature type="domain" description="C2H2-type" evidence="13">
    <location>
        <begin position="600"/>
        <end position="627"/>
    </location>
</feature>
<feature type="region of interest" description="Disordered" evidence="12">
    <location>
        <begin position="105"/>
        <end position="137"/>
    </location>
</feature>
<keyword evidence="10" id="KW-0539">Nucleus</keyword>
<comment type="subcellular location">
    <subcellularLocation>
        <location evidence="1">Nucleus</location>
    </subcellularLocation>
</comment>
<dbReference type="OrthoDB" id="7930430at2759"/>
<feature type="domain" description="C2H2-type" evidence="13">
    <location>
        <begin position="656"/>
        <end position="683"/>
    </location>
</feature>
<dbReference type="GO" id="GO:0008270">
    <property type="term" value="F:zinc ion binding"/>
    <property type="evidence" value="ECO:0007669"/>
    <property type="project" value="UniProtKB-KW"/>
</dbReference>
<accession>A0A1S3KAX5</accession>
<evidence type="ECO:0000256" key="8">
    <source>
        <dbReference type="ARBA" id="ARBA00023125"/>
    </source>
</evidence>
<dbReference type="Proteomes" id="UP000085678">
    <property type="component" value="Unplaced"/>
</dbReference>
<dbReference type="FunFam" id="3.30.160.60:FF:001157">
    <property type="entry name" value="Zinc finger protein 793"/>
    <property type="match status" value="1"/>
</dbReference>
<feature type="compositionally biased region" description="Basic and acidic residues" evidence="12">
    <location>
        <begin position="27"/>
        <end position="42"/>
    </location>
</feature>
<keyword evidence="7" id="KW-0805">Transcription regulation</keyword>
<feature type="region of interest" description="Disordered" evidence="12">
    <location>
        <begin position="766"/>
        <end position="798"/>
    </location>
</feature>
<sequence>MSTAGEYSTTNEEKTCDKEVPVMNEPAEVHESGPVNEKDINGADKIPYVMPMTATTTGSSSNKALAAADTKEKSIAQGCNPDSDQIGLKSFDAAQNKIEDCATGTMDAETSSASSSSLDNGPQFTKDEVTGDATRKSDNSVEHVDKCLICGPPTGTSRIEYTKLSSCPEIQNEICELLKILSPPDDSDVCCDRCLGLMKNFVRLKNEYLNMKRKIIALHIDAQLDLRESCNNKVSESEVCEITEPTDKINKPNYQEQNCAMLVKHENIDLGFDDDSDSTEEEVPQKRKRENPPRRKTFKCQNCDKIFRRKDELVVHERTHTGERPFKCQFCDSSFHRKNICVKHEKKHLDKPFRCKYCVRIFSTREECEEHENTHTLIRPYQCLHCGKTFARKGESTLHERTHTGERPFKCEHCDKRFFRKNACVKHEKKTHKGLVSTRKTVSSSEKTSCKKMVPQAGPFKCSQCDKTFKKKWESIAHERIHTGERPFQCQHCEKTFIRKNSCVKHEKKHSIKSFNCSHCGKICLGKRALDKHEKTHFGGKPYKCRGCDKTFAWRTQWEEHERIHTGEKPFLCQFCDKRFTQSSTCLLHERTQHTGERPFKCQYCDQAFATKGYREVHERYHTGEKPFKCSYCGKAFIRKGNCRDHERTHTGIKPYVCLYCGKGFFDKSDCVVHERIHTGERPFKCQFCDKTYTTKKHCIQHERTHSGGKAAKKQTSGSTLKNVVPDHAYKLLDYNNKLKNLDMDGTFKSQHSENTFRTPLPDHSYLSQHPSNLFGNQQPDNNTFRGPHSSSAFPTPEVVYPPGDNPYLYGMYMPGV</sequence>
<feature type="region of interest" description="Disordered" evidence="12">
    <location>
        <begin position="1"/>
        <end position="42"/>
    </location>
</feature>
<feature type="compositionally biased region" description="Basic and acidic residues" evidence="12">
    <location>
        <begin position="11"/>
        <end position="20"/>
    </location>
</feature>
<dbReference type="PANTHER" id="PTHR24393:SF15">
    <property type="entry name" value="IP01243P-RELATED"/>
    <property type="match status" value="1"/>
</dbReference>
<evidence type="ECO:0000256" key="2">
    <source>
        <dbReference type="ARBA" id="ARBA00006991"/>
    </source>
</evidence>
<evidence type="ECO:0000256" key="6">
    <source>
        <dbReference type="ARBA" id="ARBA00022833"/>
    </source>
</evidence>
<dbReference type="AlphaFoldDB" id="A0A1S3KAX5"/>
<dbReference type="Gene3D" id="3.30.160.60">
    <property type="entry name" value="Classic Zinc Finger"/>
    <property type="match status" value="12"/>
</dbReference>
<dbReference type="GO" id="GO:0001228">
    <property type="term" value="F:DNA-binding transcription activator activity, RNA polymerase II-specific"/>
    <property type="evidence" value="ECO:0007669"/>
    <property type="project" value="TreeGrafter"/>
</dbReference>
<evidence type="ECO:0000313" key="14">
    <source>
        <dbReference type="Proteomes" id="UP000085678"/>
    </source>
</evidence>
<feature type="compositionally biased region" description="Polar residues" evidence="12">
    <location>
        <begin position="1"/>
        <end position="10"/>
    </location>
</feature>
<dbReference type="InParanoid" id="A0A1S3KAX5"/>
<dbReference type="FunFam" id="3.30.160.60:FF:000875">
    <property type="entry name" value="zinc finger protein 236 isoform X7"/>
    <property type="match status" value="1"/>
</dbReference>
<dbReference type="FunFam" id="3.30.160.60:FF:000110">
    <property type="entry name" value="Zinc finger protein-like"/>
    <property type="match status" value="1"/>
</dbReference>
<evidence type="ECO:0000256" key="5">
    <source>
        <dbReference type="ARBA" id="ARBA00022771"/>
    </source>
</evidence>
<feature type="domain" description="C2H2-type" evidence="13">
    <location>
        <begin position="460"/>
        <end position="487"/>
    </location>
</feature>
<name>A0A1S3KAX5_LINAN</name>
<dbReference type="FunFam" id="3.30.160.60:FF:000100">
    <property type="entry name" value="Zinc finger 45-like"/>
    <property type="match status" value="1"/>
</dbReference>
<feature type="domain" description="C2H2-type" evidence="13">
    <location>
        <begin position="571"/>
        <end position="599"/>
    </location>
</feature>
<dbReference type="KEGG" id="lak:106180375"/>
<feature type="domain" description="C2H2-type" evidence="13">
    <location>
        <begin position="381"/>
        <end position="408"/>
    </location>
</feature>
<feature type="domain" description="C2H2-type" evidence="13">
    <location>
        <begin position="543"/>
        <end position="570"/>
    </location>
</feature>
<evidence type="ECO:0000256" key="10">
    <source>
        <dbReference type="ARBA" id="ARBA00023242"/>
    </source>
</evidence>
<dbReference type="PANTHER" id="PTHR24393">
    <property type="entry name" value="ZINC FINGER PROTEIN"/>
    <property type="match status" value="1"/>
</dbReference>
<feature type="compositionally biased region" description="Polar residues" evidence="12">
    <location>
        <begin position="766"/>
        <end position="794"/>
    </location>
</feature>
<evidence type="ECO:0000256" key="4">
    <source>
        <dbReference type="ARBA" id="ARBA00022737"/>
    </source>
</evidence>
<dbReference type="FunFam" id="3.30.160.60:FF:002343">
    <property type="entry name" value="Zinc finger protein 33A"/>
    <property type="match status" value="3"/>
</dbReference>
<evidence type="ECO:0000256" key="9">
    <source>
        <dbReference type="ARBA" id="ARBA00023163"/>
    </source>
</evidence>
<keyword evidence="8" id="KW-0238">DNA-binding</keyword>
<reference evidence="15" key="1">
    <citation type="submission" date="2025-08" db="UniProtKB">
        <authorList>
            <consortium name="RefSeq"/>
        </authorList>
    </citation>
    <scope>IDENTIFICATION</scope>
    <source>
        <tissue evidence="15">Gonads</tissue>
    </source>
</reference>
<dbReference type="GO" id="GO:0032502">
    <property type="term" value="P:developmental process"/>
    <property type="evidence" value="ECO:0007669"/>
    <property type="project" value="UniProtKB-ARBA"/>
</dbReference>
<feature type="domain" description="C2H2-type" evidence="13">
    <location>
        <begin position="628"/>
        <end position="655"/>
    </location>
</feature>
<dbReference type="RefSeq" id="XP_013419803.1">
    <property type="nucleotide sequence ID" value="XM_013564349.1"/>
</dbReference>
<comment type="similarity">
    <text evidence="2">Belongs to the krueppel C2H2-type zinc-finger protein family.</text>
</comment>
<dbReference type="FunFam" id="3.30.160.60:FF:000202">
    <property type="entry name" value="Zinc finger protein 574"/>
    <property type="match status" value="1"/>
</dbReference>
<keyword evidence="5 11" id="KW-0863">Zinc-finger</keyword>
<dbReference type="SMART" id="SM00355">
    <property type="entry name" value="ZnF_C2H2"/>
    <property type="match status" value="14"/>
</dbReference>
<feature type="domain" description="C2H2-type" evidence="13">
    <location>
        <begin position="298"/>
        <end position="325"/>
    </location>
</feature>
<organism evidence="14 15">
    <name type="scientific">Lingula anatina</name>
    <name type="common">Brachiopod</name>
    <name type="synonym">Lingula unguis</name>
    <dbReference type="NCBI Taxonomy" id="7574"/>
    <lineage>
        <taxon>Eukaryota</taxon>
        <taxon>Metazoa</taxon>
        <taxon>Spiralia</taxon>
        <taxon>Lophotrochozoa</taxon>
        <taxon>Brachiopoda</taxon>
        <taxon>Linguliformea</taxon>
        <taxon>Lingulata</taxon>
        <taxon>Lingulida</taxon>
        <taxon>Linguloidea</taxon>
        <taxon>Lingulidae</taxon>
        <taxon>Lingula</taxon>
    </lineage>
</organism>
<evidence type="ECO:0000256" key="7">
    <source>
        <dbReference type="ARBA" id="ARBA00023015"/>
    </source>
</evidence>
<gene>
    <name evidence="15" type="primary">LOC106180375</name>
</gene>
<proteinExistence type="inferred from homology"/>
<feature type="compositionally biased region" description="Basic residues" evidence="12">
    <location>
        <begin position="286"/>
        <end position="296"/>
    </location>
</feature>
<evidence type="ECO:0000256" key="3">
    <source>
        <dbReference type="ARBA" id="ARBA00022723"/>
    </source>
</evidence>
<dbReference type="GO" id="GO:0000978">
    <property type="term" value="F:RNA polymerase II cis-regulatory region sequence-specific DNA binding"/>
    <property type="evidence" value="ECO:0007669"/>
    <property type="project" value="TreeGrafter"/>
</dbReference>
<feature type="compositionally biased region" description="Basic and acidic residues" evidence="12">
    <location>
        <begin position="125"/>
        <end position="137"/>
    </location>
</feature>
<protein>
    <submittedName>
        <fullName evidence="15">Zinc finger protein 431</fullName>
    </submittedName>
</protein>
<feature type="domain" description="C2H2-type" evidence="13">
    <location>
        <begin position="326"/>
        <end position="353"/>
    </location>
</feature>
<dbReference type="GeneID" id="106180375"/>
<dbReference type="InterPro" id="IPR036236">
    <property type="entry name" value="Znf_C2H2_sf"/>
</dbReference>
<feature type="domain" description="C2H2-type" evidence="13">
    <location>
        <begin position="515"/>
        <end position="542"/>
    </location>
</feature>
<keyword evidence="6" id="KW-0862">Zinc</keyword>
<evidence type="ECO:0000313" key="15">
    <source>
        <dbReference type="RefSeq" id="XP_013419803.1"/>
    </source>
</evidence>
<keyword evidence="9" id="KW-0804">Transcription</keyword>
<dbReference type="GO" id="GO:0005634">
    <property type="term" value="C:nucleus"/>
    <property type="evidence" value="ECO:0007669"/>
    <property type="project" value="UniProtKB-SubCell"/>
</dbReference>
<keyword evidence="3" id="KW-0479">Metal-binding</keyword>
<dbReference type="FunFam" id="3.30.160.60:FF:000478">
    <property type="entry name" value="Zinc finger protein 133"/>
    <property type="match status" value="1"/>
</dbReference>
<evidence type="ECO:0000259" key="13">
    <source>
        <dbReference type="PROSITE" id="PS50157"/>
    </source>
</evidence>
<feature type="domain" description="C2H2-type" evidence="13">
    <location>
        <begin position="684"/>
        <end position="711"/>
    </location>
</feature>
<evidence type="ECO:0000256" key="11">
    <source>
        <dbReference type="PROSITE-ProRule" id="PRU00042"/>
    </source>
</evidence>
<dbReference type="PROSITE" id="PS00028">
    <property type="entry name" value="ZINC_FINGER_C2H2_1"/>
    <property type="match status" value="13"/>
</dbReference>
<dbReference type="Pfam" id="PF00096">
    <property type="entry name" value="zf-C2H2"/>
    <property type="match status" value="3"/>
</dbReference>
<feature type="region of interest" description="Disordered" evidence="12">
    <location>
        <begin position="272"/>
        <end position="296"/>
    </location>
</feature>
<dbReference type="PROSITE" id="PS50157">
    <property type="entry name" value="ZINC_FINGER_C2H2_2"/>
    <property type="match status" value="14"/>
</dbReference>
<evidence type="ECO:0000256" key="1">
    <source>
        <dbReference type="ARBA" id="ARBA00004123"/>
    </source>
</evidence>
<evidence type="ECO:0000256" key="12">
    <source>
        <dbReference type="SAM" id="MobiDB-lite"/>
    </source>
</evidence>
<feature type="domain" description="C2H2-type" evidence="13">
    <location>
        <begin position="353"/>
        <end position="380"/>
    </location>
</feature>